<reference evidence="2 3" key="1">
    <citation type="submission" date="2018-01" db="EMBL/GenBank/DDBJ databases">
        <authorList>
            <person name="Gaut B.S."/>
            <person name="Morton B.R."/>
            <person name="Clegg M.T."/>
            <person name="Duvall M.R."/>
        </authorList>
    </citation>
    <scope>NUCLEOTIDE SEQUENCE [LARGE SCALE GENOMIC DNA]</scope>
    <source>
        <strain evidence="2">GP69</strain>
    </source>
</reference>
<dbReference type="RefSeq" id="WP_257479240.1">
    <property type="nucleotide sequence ID" value="NZ_JANJZD010000006.1"/>
</dbReference>
<accession>A0A2K4ZE89</accession>
<sequence>MSKKKILKAVLAALSVLFSAAKTIEKMGKQNQSDGRTKSKD</sequence>
<proteinExistence type="predicted"/>
<keyword evidence="3" id="KW-1185">Reference proteome</keyword>
<evidence type="ECO:0000256" key="1">
    <source>
        <dbReference type="SAM" id="SignalP"/>
    </source>
</evidence>
<organism evidence="2 3">
    <name type="scientific">Acetatifactor muris</name>
    <dbReference type="NCBI Taxonomy" id="879566"/>
    <lineage>
        <taxon>Bacteria</taxon>
        <taxon>Bacillati</taxon>
        <taxon>Bacillota</taxon>
        <taxon>Clostridia</taxon>
        <taxon>Lachnospirales</taxon>
        <taxon>Lachnospiraceae</taxon>
        <taxon>Acetatifactor</taxon>
    </lineage>
</organism>
<feature type="signal peptide" evidence="1">
    <location>
        <begin position="1"/>
        <end position="21"/>
    </location>
</feature>
<name>A0A2K4ZE89_9FIRM</name>
<evidence type="ECO:0000313" key="2">
    <source>
        <dbReference type="EMBL" id="SOY28778.1"/>
    </source>
</evidence>
<dbReference type="Proteomes" id="UP000236311">
    <property type="component" value="Unassembled WGS sequence"/>
</dbReference>
<evidence type="ECO:0000313" key="3">
    <source>
        <dbReference type="Proteomes" id="UP000236311"/>
    </source>
</evidence>
<dbReference type="AlphaFoldDB" id="A0A2K4ZE89"/>
<dbReference type="EMBL" id="OFSM01000006">
    <property type="protein sequence ID" value="SOY28778.1"/>
    <property type="molecule type" value="Genomic_DNA"/>
</dbReference>
<keyword evidence="1" id="KW-0732">Signal</keyword>
<feature type="chain" id="PRO_5039334529" evidence="1">
    <location>
        <begin position="22"/>
        <end position="41"/>
    </location>
</feature>
<protein>
    <submittedName>
        <fullName evidence="2">Uncharacterized protein</fullName>
    </submittedName>
</protein>
<gene>
    <name evidence="2" type="ORF">AMURIS_01489</name>
</gene>